<evidence type="ECO:0000256" key="1">
    <source>
        <dbReference type="SAM" id="MobiDB-lite"/>
    </source>
</evidence>
<comment type="caution">
    <text evidence="2">The sequence shown here is derived from an EMBL/GenBank/DDBJ whole genome shotgun (WGS) entry which is preliminary data.</text>
</comment>
<feature type="region of interest" description="Disordered" evidence="1">
    <location>
        <begin position="1"/>
        <end position="24"/>
    </location>
</feature>
<dbReference type="EMBL" id="BPVZ01000017">
    <property type="protein sequence ID" value="GKV01514.1"/>
    <property type="molecule type" value="Genomic_DNA"/>
</dbReference>
<reference evidence="2 3" key="1">
    <citation type="journal article" date="2021" name="Commun. Biol.">
        <title>The genome of Shorea leprosula (Dipterocarpaceae) highlights the ecological relevance of drought in aseasonal tropical rainforests.</title>
        <authorList>
            <person name="Ng K.K.S."/>
            <person name="Kobayashi M.J."/>
            <person name="Fawcett J.A."/>
            <person name="Hatakeyama M."/>
            <person name="Paape T."/>
            <person name="Ng C.H."/>
            <person name="Ang C.C."/>
            <person name="Tnah L.H."/>
            <person name="Lee C.T."/>
            <person name="Nishiyama T."/>
            <person name="Sese J."/>
            <person name="O'Brien M.J."/>
            <person name="Copetti D."/>
            <person name="Mohd Noor M.I."/>
            <person name="Ong R.C."/>
            <person name="Putra M."/>
            <person name="Sireger I.Z."/>
            <person name="Indrioko S."/>
            <person name="Kosugi Y."/>
            <person name="Izuno A."/>
            <person name="Isagi Y."/>
            <person name="Lee S.L."/>
            <person name="Shimizu K.K."/>
        </authorList>
    </citation>
    <scope>NUCLEOTIDE SEQUENCE [LARGE SCALE GENOMIC DNA]</scope>
    <source>
        <strain evidence="2">214</strain>
    </source>
</reference>
<organism evidence="2 3">
    <name type="scientific">Rubroshorea leprosula</name>
    <dbReference type="NCBI Taxonomy" id="152421"/>
    <lineage>
        <taxon>Eukaryota</taxon>
        <taxon>Viridiplantae</taxon>
        <taxon>Streptophyta</taxon>
        <taxon>Embryophyta</taxon>
        <taxon>Tracheophyta</taxon>
        <taxon>Spermatophyta</taxon>
        <taxon>Magnoliopsida</taxon>
        <taxon>eudicotyledons</taxon>
        <taxon>Gunneridae</taxon>
        <taxon>Pentapetalae</taxon>
        <taxon>rosids</taxon>
        <taxon>malvids</taxon>
        <taxon>Malvales</taxon>
        <taxon>Dipterocarpaceae</taxon>
        <taxon>Rubroshorea</taxon>
    </lineage>
</organism>
<dbReference type="AlphaFoldDB" id="A0AAV5INS8"/>
<protein>
    <submittedName>
        <fullName evidence="2">Uncharacterized protein</fullName>
    </submittedName>
</protein>
<evidence type="ECO:0000313" key="3">
    <source>
        <dbReference type="Proteomes" id="UP001054252"/>
    </source>
</evidence>
<accession>A0AAV5INS8</accession>
<proteinExistence type="predicted"/>
<evidence type="ECO:0000313" key="2">
    <source>
        <dbReference type="EMBL" id="GKV01514.1"/>
    </source>
</evidence>
<gene>
    <name evidence="2" type="ORF">SLEP1_g14062</name>
</gene>
<dbReference type="Proteomes" id="UP001054252">
    <property type="component" value="Unassembled WGS sequence"/>
</dbReference>
<sequence length="45" mass="4597">METEAIFDPPPKIPMGIPGLAIGKDGDGNGDGIPALVGTHCHPFL</sequence>
<keyword evidence="3" id="KW-1185">Reference proteome</keyword>
<name>A0AAV5INS8_9ROSI</name>